<dbReference type="AlphaFoldDB" id="T0RWH1"/>
<dbReference type="InterPro" id="IPR000884">
    <property type="entry name" value="TSP1_rpt"/>
</dbReference>
<sequence>MVAEPTGHRSRRGYEISDAQVVAVKAALQVIDSAPSASAPYIEGDGDDADASWGPVVVCPVVSQAGFKRWLEAHDGVLRRWTFEPFADDSGNGRLLVYSLPTFVHERTACRIGNYAKTRVMRIGNNMDLIETLEGAGNPTCYINGVGYEPDFTLTPVGLVVGGDVFAAAGRSPFPNFVVEIALKNESLPRLNAKLHQWIGPATSVQVAIGVKIFASTRRLAIMHLRNMPTITREFGIARAQPPRRAPAAPPAFGFPIHMLYHGVPLPAALVGHENDLIDRARTDIAPAINGGTCQLTDTDSTCTQNCAVSDWSVPGECILSGAYAGKQRSTRTVTKKQCNGGASCPDNLEGFTDCDVDCDLSDWSEWSSCDLKTQQQTRTRSVFQQAYNGGAACDTLVDYQGCGSCADIVSDFTYSECDATTGLRTGTATYLYPPQNGLTCNLVVQDTCSGELAGKVVSTRSILTPPLNGGRQCEDFSKHDTCVVDCLPGDTWGAWSDCSAQGFSRRTINIDYPAQNGGRNDECLVEEQKTCSVDCAIDPASGEITQPSLNGRATCQEFATAHDIDGNYPEYSTTSSISFMTMLASNKSYALAAAASGGGRHGYNSISRQAV</sequence>
<dbReference type="RefSeq" id="XP_008609639.1">
    <property type="nucleotide sequence ID" value="XM_008611417.1"/>
</dbReference>
<dbReference type="PANTHER" id="PTHR20920">
    <property type="entry name" value="RPE-SPONDIN"/>
    <property type="match status" value="1"/>
</dbReference>
<dbReference type="InterPro" id="IPR036383">
    <property type="entry name" value="TSP1_rpt_sf"/>
</dbReference>
<dbReference type="InParanoid" id="T0RWH1"/>
<dbReference type="PROSITE" id="PS50092">
    <property type="entry name" value="TSP1"/>
    <property type="match status" value="1"/>
</dbReference>
<dbReference type="InterPro" id="IPR039942">
    <property type="entry name" value="SBSPO"/>
</dbReference>
<gene>
    <name evidence="1" type="ORF">SDRG_05688</name>
</gene>
<keyword evidence="2" id="KW-1185">Reference proteome</keyword>
<dbReference type="Gene3D" id="2.20.100.10">
    <property type="entry name" value="Thrombospondin type-1 (TSP1) repeat"/>
    <property type="match status" value="1"/>
</dbReference>
<protein>
    <recommendedName>
        <fullName evidence="3">Spondin domain-containing protein</fullName>
    </recommendedName>
</protein>
<dbReference type="SMART" id="SM00209">
    <property type="entry name" value="TSP1"/>
    <property type="match status" value="2"/>
</dbReference>
<accession>T0RWH1</accession>
<evidence type="ECO:0000313" key="1">
    <source>
        <dbReference type="EMBL" id="EQC36858.1"/>
    </source>
</evidence>
<reference evidence="1 2" key="1">
    <citation type="submission" date="2012-04" db="EMBL/GenBank/DDBJ databases">
        <title>The Genome Sequence of Saprolegnia declina VS20.</title>
        <authorList>
            <consortium name="The Broad Institute Genome Sequencing Platform"/>
            <person name="Russ C."/>
            <person name="Nusbaum C."/>
            <person name="Tyler B."/>
            <person name="van West P."/>
            <person name="Dieguez-Uribeondo J."/>
            <person name="de Bruijn I."/>
            <person name="Tripathy S."/>
            <person name="Jiang R."/>
            <person name="Young S.K."/>
            <person name="Zeng Q."/>
            <person name="Gargeya S."/>
            <person name="Fitzgerald M."/>
            <person name="Haas B."/>
            <person name="Abouelleil A."/>
            <person name="Alvarado L."/>
            <person name="Arachchi H.M."/>
            <person name="Berlin A."/>
            <person name="Chapman S.B."/>
            <person name="Goldberg J."/>
            <person name="Griggs A."/>
            <person name="Gujja S."/>
            <person name="Hansen M."/>
            <person name="Howarth C."/>
            <person name="Imamovic A."/>
            <person name="Larimer J."/>
            <person name="McCowen C."/>
            <person name="Montmayeur A."/>
            <person name="Murphy C."/>
            <person name="Neiman D."/>
            <person name="Pearson M."/>
            <person name="Priest M."/>
            <person name="Roberts A."/>
            <person name="Saif S."/>
            <person name="Shea T."/>
            <person name="Sisk P."/>
            <person name="Sykes S."/>
            <person name="Wortman J."/>
            <person name="Nusbaum C."/>
            <person name="Birren B."/>
        </authorList>
    </citation>
    <scope>NUCLEOTIDE SEQUENCE [LARGE SCALE GENOMIC DNA]</scope>
    <source>
        <strain evidence="1 2">VS20</strain>
    </source>
</reference>
<proteinExistence type="predicted"/>
<evidence type="ECO:0000313" key="2">
    <source>
        <dbReference type="Proteomes" id="UP000030762"/>
    </source>
</evidence>
<dbReference type="GeneID" id="19946415"/>
<organism evidence="1 2">
    <name type="scientific">Saprolegnia diclina (strain VS20)</name>
    <dbReference type="NCBI Taxonomy" id="1156394"/>
    <lineage>
        <taxon>Eukaryota</taxon>
        <taxon>Sar</taxon>
        <taxon>Stramenopiles</taxon>
        <taxon>Oomycota</taxon>
        <taxon>Saprolegniomycetes</taxon>
        <taxon>Saprolegniales</taxon>
        <taxon>Saprolegniaceae</taxon>
        <taxon>Saprolegnia</taxon>
    </lineage>
</organism>
<name>T0RWH1_SAPDV</name>
<dbReference type="SUPFAM" id="SSF82895">
    <property type="entry name" value="TSP-1 type 1 repeat"/>
    <property type="match status" value="1"/>
</dbReference>
<dbReference type="EMBL" id="JH767146">
    <property type="protein sequence ID" value="EQC36858.1"/>
    <property type="molecule type" value="Genomic_DNA"/>
</dbReference>
<evidence type="ECO:0008006" key="3">
    <source>
        <dbReference type="Google" id="ProtNLM"/>
    </source>
</evidence>
<dbReference type="VEuPathDB" id="FungiDB:SDRG_05688"/>
<dbReference type="Proteomes" id="UP000030762">
    <property type="component" value="Unassembled WGS sequence"/>
</dbReference>
<dbReference type="OrthoDB" id="73008at2759"/>
<dbReference type="PANTHER" id="PTHR20920:SF5">
    <property type="entry name" value="SMB DOMAIN-CONTAINING PROTEIN"/>
    <property type="match status" value="1"/>
</dbReference>